<reference evidence="1 2" key="1">
    <citation type="submission" date="2013-02" db="EMBL/GenBank/DDBJ databases">
        <authorList>
            <person name="Harkins D.M."/>
            <person name="Durkin A.S."/>
            <person name="Brinkac L.M."/>
            <person name="Haft D.H."/>
            <person name="Selengut J.D."/>
            <person name="Sanka R."/>
            <person name="DePew J."/>
            <person name="Purushe J."/>
            <person name="Haake D.A."/>
            <person name="Matsunaga J."/>
            <person name="Vinetz J.M."/>
            <person name="Sutton G.G."/>
            <person name="Nierman W.C."/>
            <person name="Fouts D.E."/>
        </authorList>
    </citation>
    <scope>NUCLEOTIDE SEQUENCE [LARGE SCALE GENOMIC DNA]</scope>
    <source>
        <strain evidence="1 2">Ecochallenge</strain>
    </source>
</reference>
<accession>N1UDW5</accession>
<gene>
    <name evidence="1" type="ORF">LEP1GSC043_4527</name>
</gene>
<evidence type="ECO:0000313" key="1">
    <source>
        <dbReference type="EMBL" id="EMY14240.1"/>
    </source>
</evidence>
<dbReference type="EMBL" id="AHMI02000183">
    <property type="protein sequence ID" value="EMY14240.1"/>
    <property type="molecule type" value="Genomic_DNA"/>
</dbReference>
<comment type="caution">
    <text evidence="1">The sequence shown here is derived from an EMBL/GenBank/DDBJ whole genome shotgun (WGS) entry which is preliminary data.</text>
</comment>
<dbReference type="Proteomes" id="UP000012249">
    <property type="component" value="Unassembled WGS sequence"/>
</dbReference>
<organism evidence="1 2">
    <name type="scientific">Leptospira weilii str. Ecochallenge</name>
    <dbReference type="NCBI Taxonomy" id="1049986"/>
    <lineage>
        <taxon>Bacteria</taxon>
        <taxon>Pseudomonadati</taxon>
        <taxon>Spirochaetota</taxon>
        <taxon>Spirochaetia</taxon>
        <taxon>Leptospirales</taxon>
        <taxon>Leptospiraceae</taxon>
        <taxon>Leptospira</taxon>
    </lineage>
</organism>
<sequence>SGNPNQKGFFTGVGTLHTLKIGHRDKSTSKKETSRRKFPIKNFNLKCGLYLQFRKVMTTTASDPIEWLKNESPIRFCFIKTVD</sequence>
<name>N1UDW5_9LEPT</name>
<proteinExistence type="predicted"/>
<dbReference type="AlphaFoldDB" id="N1UDW5"/>
<feature type="non-terminal residue" evidence="1">
    <location>
        <position position="1"/>
    </location>
</feature>
<protein>
    <submittedName>
        <fullName evidence="1">Uncharacterized protein</fullName>
    </submittedName>
</protein>
<evidence type="ECO:0000313" key="2">
    <source>
        <dbReference type="Proteomes" id="UP000012249"/>
    </source>
</evidence>